<dbReference type="AlphaFoldDB" id="A0A2Z6DXI4"/>
<evidence type="ECO:0000256" key="1">
    <source>
        <dbReference type="ARBA" id="ARBA00001478"/>
    </source>
</evidence>
<dbReference type="GO" id="GO:0009011">
    <property type="term" value="F:alpha-1,4-glucan glucosyltransferase (ADP-glucose donor) activity"/>
    <property type="evidence" value="ECO:0007669"/>
    <property type="project" value="UniProtKB-UniRule"/>
</dbReference>
<dbReference type="PANTHER" id="PTHR45825:SF11">
    <property type="entry name" value="ALPHA AMYLASE DOMAIN-CONTAINING PROTEIN"/>
    <property type="match status" value="1"/>
</dbReference>
<gene>
    <name evidence="6 8" type="primary">glgA</name>
    <name evidence="8" type="ORF">HPTL_0889</name>
</gene>
<evidence type="ECO:0000256" key="2">
    <source>
        <dbReference type="ARBA" id="ARBA00010281"/>
    </source>
</evidence>
<evidence type="ECO:0000313" key="8">
    <source>
        <dbReference type="EMBL" id="BBD77157.1"/>
    </source>
</evidence>
<dbReference type="CDD" id="cd03791">
    <property type="entry name" value="GT5_Glycogen_synthase_DULL1-like"/>
    <property type="match status" value="1"/>
</dbReference>
<comment type="pathway">
    <text evidence="6">Glycan biosynthesis; glycogen biosynthesis.</text>
</comment>
<dbReference type="GO" id="GO:0004373">
    <property type="term" value="F:alpha-1,4-glucan glucosyltransferase (UDP-glucose donor) activity"/>
    <property type="evidence" value="ECO:0007669"/>
    <property type="project" value="InterPro"/>
</dbReference>
<dbReference type="UniPathway" id="UPA00164"/>
<evidence type="ECO:0000256" key="5">
    <source>
        <dbReference type="ARBA" id="ARBA00023056"/>
    </source>
</evidence>
<dbReference type="Gene3D" id="3.40.50.2000">
    <property type="entry name" value="Glycogen Phosphorylase B"/>
    <property type="match status" value="3"/>
</dbReference>
<dbReference type="Pfam" id="PF13692">
    <property type="entry name" value="Glyco_trans_1_4"/>
    <property type="match status" value="1"/>
</dbReference>
<feature type="domain" description="Starch synthase catalytic" evidence="7">
    <location>
        <begin position="2"/>
        <end position="280"/>
    </location>
</feature>
<dbReference type="EC" id="2.4.1.21" evidence="6"/>
<dbReference type="InterPro" id="IPR013534">
    <property type="entry name" value="Starch_synth_cat_dom"/>
</dbReference>
<keyword evidence="4 6" id="KW-0808">Transferase</keyword>
<feature type="binding site" evidence="6">
    <location>
        <position position="15"/>
    </location>
    <ligand>
        <name>ADP-alpha-D-glucose</name>
        <dbReference type="ChEBI" id="CHEBI:57498"/>
    </ligand>
</feature>
<protein>
    <recommendedName>
        <fullName evidence="6">Glycogen synthase</fullName>
        <ecNumber evidence="6">2.4.1.21</ecNumber>
    </recommendedName>
    <alternativeName>
        <fullName evidence="6">Starch [bacterial glycogen] synthase</fullName>
    </alternativeName>
</protein>
<reference evidence="8 9" key="1">
    <citation type="submission" date="2018-04" db="EMBL/GenBank/DDBJ databases">
        <title>Complete genome sequence of Hydrogenophilus thermoluteolus TH-1.</title>
        <authorList>
            <person name="Arai H."/>
        </authorList>
    </citation>
    <scope>NUCLEOTIDE SEQUENCE [LARGE SCALE GENOMIC DNA]</scope>
    <source>
        <strain evidence="8 9">TH-1</strain>
    </source>
</reference>
<evidence type="ECO:0000256" key="4">
    <source>
        <dbReference type="ARBA" id="ARBA00022679"/>
    </source>
</evidence>
<sequence>MRIVQVASECHPFVKTGGLADAVQGLSAALAARGHEVRVVLPAFRGALPDGARRLGTLAVAGAGRTWEATIWEAAPFWCEADTFPSPLPQRGRRWGKAPPSSCDEERSSLSEQTCRVWFVAIPPLYDRDGSPYFDRDGRAWWDNGERFAVFSRAAAMLALGLGPGAIAGWRAAVVHGHDWHAGLTSAFLRLGAEKEGIAVPRTVFTIHNAAFQGWFPYSLFRALDLPDRWWDFRFLEAWGELNFLKAGVTLSDVVTTVSNGYAQELLAGKGDYGLQGALAQRAAEKAFLGIVNGIDPVAWNPLRDSHLASPIVPGRGFTAAKRSNRAALLARYGLGDTLEGNRALLVGFVGRLSEQKGVDWLLAALPETFERTPMRVVLLGSGDPLLERQAQTLAARYPQRLLVTIGYDESLAHLIYGGCDLFVMPSRFEPCGLAQLYAMRYGAVPVVRAVGGLRDTVIDESLGASANGFLFTGDGPQALGAALLRAFHCWRDRPRRWRTLVKNAMEGDYSWASRVAAYEALYRSEGGERGGET</sequence>
<keyword evidence="3 6" id="KW-0328">Glycosyltransferase</keyword>
<dbReference type="HAMAP" id="MF_00484">
    <property type="entry name" value="Glycogen_synth"/>
    <property type="match status" value="1"/>
</dbReference>
<proteinExistence type="inferred from homology"/>
<accession>A0A2Z6DXI4</accession>
<dbReference type="Proteomes" id="UP000262004">
    <property type="component" value="Chromosome"/>
</dbReference>
<evidence type="ECO:0000256" key="6">
    <source>
        <dbReference type="HAMAP-Rule" id="MF_00484"/>
    </source>
</evidence>
<dbReference type="InterPro" id="IPR011835">
    <property type="entry name" value="GS/SS"/>
</dbReference>
<dbReference type="Pfam" id="PF08323">
    <property type="entry name" value="Glyco_transf_5"/>
    <property type="match status" value="1"/>
</dbReference>
<dbReference type="NCBIfam" id="TIGR02095">
    <property type="entry name" value="glgA"/>
    <property type="match status" value="1"/>
</dbReference>
<name>A0A2Z6DXI4_HYDTE</name>
<evidence type="ECO:0000259" key="7">
    <source>
        <dbReference type="Pfam" id="PF08323"/>
    </source>
</evidence>
<dbReference type="GO" id="GO:0005978">
    <property type="term" value="P:glycogen biosynthetic process"/>
    <property type="evidence" value="ECO:0007669"/>
    <property type="project" value="UniProtKB-UniRule"/>
</dbReference>
<dbReference type="RefSeq" id="WP_170141270.1">
    <property type="nucleotide sequence ID" value="NZ_AP018558.1"/>
</dbReference>
<dbReference type="EMBL" id="AP018558">
    <property type="protein sequence ID" value="BBD77157.1"/>
    <property type="molecule type" value="Genomic_DNA"/>
</dbReference>
<keyword evidence="9" id="KW-1185">Reference proteome</keyword>
<evidence type="ECO:0000256" key="3">
    <source>
        <dbReference type="ARBA" id="ARBA00022676"/>
    </source>
</evidence>
<keyword evidence="5 6" id="KW-0320">Glycogen biosynthesis</keyword>
<dbReference type="SUPFAM" id="SSF53756">
    <property type="entry name" value="UDP-Glycosyltransferase/glycogen phosphorylase"/>
    <property type="match status" value="1"/>
</dbReference>
<comment type="catalytic activity">
    <reaction evidence="1 6">
        <text>[(1-&gt;4)-alpha-D-glucosyl](n) + ADP-alpha-D-glucose = [(1-&gt;4)-alpha-D-glucosyl](n+1) + ADP + H(+)</text>
        <dbReference type="Rhea" id="RHEA:18189"/>
        <dbReference type="Rhea" id="RHEA-COMP:9584"/>
        <dbReference type="Rhea" id="RHEA-COMP:9587"/>
        <dbReference type="ChEBI" id="CHEBI:15378"/>
        <dbReference type="ChEBI" id="CHEBI:15444"/>
        <dbReference type="ChEBI" id="CHEBI:57498"/>
        <dbReference type="ChEBI" id="CHEBI:456216"/>
        <dbReference type="EC" id="2.4.1.21"/>
    </reaction>
</comment>
<comment type="function">
    <text evidence="6">Synthesizes alpha-1,4-glucan chains using ADP-glucose.</text>
</comment>
<dbReference type="KEGG" id="htl:HPTL_0889"/>
<evidence type="ECO:0000313" key="9">
    <source>
        <dbReference type="Proteomes" id="UP000262004"/>
    </source>
</evidence>
<dbReference type="PANTHER" id="PTHR45825">
    <property type="entry name" value="GRANULE-BOUND STARCH SYNTHASE 1, CHLOROPLASTIC/AMYLOPLASTIC"/>
    <property type="match status" value="1"/>
</dbReference>
<organism evidence="8 9">
    <name type="scientific">Hydrogenophilus thermoluteolus</name>
    <name type="common">Pseudomonas hydrogenothermophila</name>
    <dbReference type="NCBI Taxonomy" id="297"/>
    <lineage>
        <taxon>Bacteria</taxon>
        <taxon>Pseudomonadati</taxon>
        <taxon>Pseudomonadota</taxon>
        <taxon>Hydrogenophilia</taxon>
        <taxon>Hydrogenophilales</taxon>
        <taxon>Hydrogenophilaceae</taxon>
        <taxon>Hydrogenophilus</taxon>
    </lineage>
</organism>
<comment type="similarity">
    <text evidence="2 6">Belongs to the glycosyltransferase 1 family. Bacterial/plant glycogen synthase subfamily.</text>
</comment>